<dbReference type="PANTHER" id="PTHR10625:SF17">
    <property type="entry name" value="HISTONE DEACETYLASE 8"/>
    <property type="match status" value="1"/>
</dbReference>
<dbReference type="Gene3D" id="3.40.800.20">
    <property type="entry name" value="Histone deacetylase domain"/>
    <property type="match status" value="1"/>
</dbReference>
<dbReference type="EMBL" id="CP091511">
    <property type="protein sequence ID" value="UOO90018.1"/>
    <property type="molecule type" value="Genomic_DNA"/>
</dbReference>
<dbReference type="Proteomes" id="UP000832011">
    <property type="component" value="Chromosome"/>
</dbReference>
<reference evidence="7 8" key="1">
    <citation type="journal article" date="2022" name="Res Sq">
        <title>Evolution of multicellular longitudinally dividing oral cavity symbionts (Neisseriaceae).</title>
        <authorList>
            <person name="Nyongesa S."/>
            <person name="Weber P."/>
            <person name="Bernet E."/>
            <person name="Pullido F."/>
            <person name="Nieckarz M."/>
            <person name="Delaby M."/>
            <person name="Nieves C."/>
            <person name="Viehboeck T."/>
            <person name="Krause N."/>
            <person name="Rivera-Millot A."/>
            <person name="Nakamura A."/>
            <person name="Vischer N."/>
            <person name="VanNieuwenhze M."/>
            <person name="Brun Y."/>
            <person name="Cava F."/>
            <person name="Bulgheresi S."/>
            <person name="Veyrier F."/>
        </authorList>
    </citation>
    <scope>NUCLEOTIDE SEQUENCE [LARGE SCALE GENOMIC DNA]</scope>
    <source>
        <strain evidence="7 8">SN4</strain>
    </source>
</reference>
<evidence type="ECO:0000259" key="6">
    <source>
        <dbReference type="Pfam" id="PF00850"/>
    </source>
</evidence>
<dbReference type="InterPro" id="IPR000286">
    <property type="entry name" value="HDACs"/>
</dbReference>
<accession>A0ABY4E6L9</accession>
<protein>
    <submittedName>
        <fullName evidence="7">Histone deacetylase family protein</fullName>
    </submittedName>
</protein>
<name>A0ABY4E6L9_9NEIS</name>
<sequence length="342" mass="38220">MKIYYHPLQMLHKPLSYFSRGKMRQPQEKPERMEAFLQAVEKSAYGLSEVSDFGITPITNVHDLGYVHFLKTAYQEWQDLPEDMGEEVQTSVYVPDDSNPLIGVMAKAARYLADGSSPIGEHTWTSVYWSAQTSLTAAQGLLDGEQQSICLTRPAGHHARKDRAGGFCYLNNAAIAAEHLRSKYAKVAIIDTDMHHGQGIQEIFYERDDVLYASVHGSPVNFYPVVAGHENERGRGRGFMYNHNFPMPHGSSEQVFMDNVDKALEVVRTFEPDVVVHVLGFDVYVDDPQAKCAVSTQGFTELAAKIRSLNVPTMVLVEGGYLVEKLEDNLDAFIQGFAQPQA</sequence>
<dbReference type="Pfam" id="PF00850">
    <property type="entry name" value="Hist_deacetyl"/>
    <property type="match status" value="1"/>
</dbReference>
<feature type="domain" description="Histone deacetylase" evidence="6">
    <location>
        <begin position="28"/>
        <end position="335"/>
    </location>
</feature>
<keyword evidence="4" id="KW-0378">Hydrolase</keyword>
<dbReference type="PANTHER" id="PTHR10625">
    <property type="entry name" value="HISTONE DEACETYLASE HDAC1-RELATED"/>
    <property type="match status" value="1"/>
</dbReference>
<keyword evidence="5" id="KW-0862">Zinc</keyword>
<dbReference type="SUPFAM" id="SSF52768">
    <property type="entry name" value="Arginase/deacetylase"/>
    <property type="match status" value="1"/>
</dbReference>
<keyword evidence="3" id="KW-0479">Metal-binding</keyword>
<proteinExistence type="inferred from homology"/>
<dbReference type="RefSeq" id="WP_058356080.1">
    <property type="nucleotide sequence ID" value="NZ_CABKVG010000008.1"/>
</dbReference>
<dbReference type="InterPro" id="IPR023801">
    <property type="entry name" value="His_deacetylse_dom"/>
</dbReference>
<evidence type="ECO:0000256" key="4">
    <source>
        <dbReference type="ARBA" id="ARBA00022801"/>
    </source>
</evidence>
<dbReference type="PRINTS" id="PR01270">
    <property type="entry name" value="HDASUPER"/>
</dbReference>
<evidence type="ECO:0000256" key="2">
    <source>
        <dbReference type="ARBA" id="ARBA00005947"/>
    </source>
</evidence>
<evidence type="ECO:0000256" key="5">
    <source>
        <dbReference type="ARBA" id="ARBA00022833"/>
    </source>
</evidence>
<evidence type="ECO:0000256" key="3">
    <source>
        <dbReference type="ARBA" id="ARBA00022723"/>
    </source>
</evidence>
<dbReference type="InterPro" id="IPR023696">
    <property type="entry name" value="Ureohydrolase_dom_sf"/>
</dbReference>
<comment type="similarity">
    <text evidence="2">Belongs to the histone deacetylase family.</text>
</comment>
<organism evidence="7 8">
    <name type="scientific">Vitreoscilla massiliensis</name>
    <dbReference type="NCBI Taxonomy" id="1689272"/>
    <lineage>
        <taxon>Bacteria</taxon>
        <taxon>Pseudomonadati</taxon>
        <taxon>Pseudomonadota</taxon>
        <taxon>Betaproteobacteria</taxon>
        <taxon>Neisseriales</taxon>
        <taxon>Neisseriaceae</taxon>
        <taxon>Vitreoscilla</taxon>
    </lineage>
</organism>
<gene>
    <name evidence="7" type="ORF">LVJ82_03245</name>
</gene>
<dbReference type="InterPro" id="IPR037138">
    <property type="entry name" value="His_deacetylse_dom_sf"/>
</dbReference>
<keyword evidence="8" id="KW-1185">Reference proteome</keyword>
<evidence type="ECO:0000313" key="7">
    <source>
        <dbReference type="EMBL" id="UOO90018.1"/>
    </source>
</evidence>
<evidence type="ECO:0000313" key="8">
    <source>
        <dbReference type="Proteomes" id="UP000832011"/>
    </source>
</evidence>
<evidence type="ECO:0000256" key="1">
    <source>
        <dbReference type="ARBA" id="ARBA00001947"/>
    </source>
</evidence>
<comment type="cofactor">
    <cofactor evidence="1">
        <name>Zn(2+)</name>
        <dbReference type="ChEBI" id="CHEBI:29105"/>
    </cofactor>
</comment>
<dbReference type="CDD" id="cd10001">
    <property type="entry name" value="HDAC_classII_APAH"/>
    <property type="match status" value="1"/>
</dbReference>